<dbReference type="Pfam" id="PF12937">
    <property type="entry name" value="F-box-like"/>
    <property type="match status" value="1"/>
</dbReference>
<feature type="domain" description="F-box" evidence="1">
    <location>
        <begin position="76"/>
        <end position="122"/>
    </location>
</feature>
<proteinExistence type="predicted"/>
<accession>A0ABM1TDU3</accession>
<dbReference type="PROSITE" id="PS50181">
    <property type="entry name" value="FBOX"/>
    <property type="match status" value="1"/>
</dbReference>
<dbReference type="RefSeq" id="XP_022254049.1">
    <property type="nucleotide sequence ID" value="XM_022398341.1"/>
</dbReference>
<dbReference type="SUPFAM" id="SSF52047">
    <property type="entry name" value="RNI-like"/>
    <property type="match status" value="1"/>
</dbReference>
<sequence>MKQRNHSSKSRLFIVCHVKKPDLINMARRPCPTIFTSGTHNSSAKKGKYIKCCDYSALVDKSDSAKTHLSGLSQNETDWTELPSLALLLIFKHLTLYERARAAQVCCSWQKIYHMPQLWQSFDFVIAHPQWSSLQPTPPALIHYILKHHAQHLRFVTFKVDSCRESAETACQILSQLVHCSLKTLQLMSSAKPSFLQLDPSQFVSALTLVIDKCHSLSSLAIEETPVDDPSLQLLATNSSNSLEFLEMKSCPRVSARGIQAVADHCHRLCELSLNYHLLNDDLLLALSTEEHAILKFLRVEISSEEDVQALSVHHIAPESWEGLINHSPAMALVMYVFVSQDDNLGEFFGSIIPVTHLYFGNHMPKVTLGKVAQNCPRLTELVINSNGNSLIDNEIVAVAKNCKKLSSLGLGISELSCSALVQLAKICGPRLKELYVMEESLVEDEHYDITHAAAEISRCIGQDWGPDVMPVW</sequence>
<dbReference type="GeneID" id="106469783"/>
<evidence type="ECO:0000313" key="3">
    <source>
        <dbReference type="RefSeq" id="XP_022254049.1"/>
    </source>
</evidence>
<protein>
    <submittedName>
        <fullName evidence="3">F-box/LRR-repeat protein 3-like isoform X1</fullName>
    </submittedName>
</protein>
<dbReference type="InterPro" id="IPR006553">
    <property type="entry name" value="Leu-rich_rpt_Cys-con_subtyp"/>
</dbReference>
<dbReference type="CDD" id="cd23951">
    <property type="entry name" value="FBXL3_LRR-like"/>
    <property type="match status" value="1"/>
</dbReference>
<evidence type="ECO:0000313" key="2">
    <source>
        <dbReference type="Proteomes" id="UP000694941"/>
    </source>
</evidence>
<evidence type="ECO:0000259" key="1">
    <source>
        <dbReference type="PROSITE" id="PS50181"/>
    </source>
</evidence>
<dbReference type="PANTHER" id="PTHR20872">
    <property type="match status" value="1"/>
</dbReference>
<dbReference type="SMART" id="SM00367">
    <property type="entry name" value="LRR_CC"/>
    <property type="match status" value="3"/>
</dbReference>
<dbReference type="Gene3D" id="3.80.10.10">
    <property type="entry name" value="Ribonuclease Inhibitor"/>
    <property type="match status" value="1"/>
</dbReference>
<organism evidence="2 3">
    <name type="scientific">Limulus polyphemus</name>
    <name type="common">Atlantic horseshoe crab</name>
    <dbReference type="NCBI Taxonomy" id="6850"/>
    <lineage>
        <taxon>Eukaryota</taxon>
        <taxon>Metazoa</taxon>
        <taxon>Ecdysozoa</taxon>
        <taxon>Arthropoda</taxon>
        <taxon>Chelicerata</taxon>
        <taxon>Merostomata</taxon>
        <taxon>Xiphosura</taxon>
        <taxon>Limulidae</taxon>
        <taxon>Limulus</taxon>
    </lineage>
</organism>
<dbReference type="InterPro" id="IPR001810">
    <property type="entry name" value="F-box_dom"/>
</dbReference>
<dbReference type="Proteomes" id="UP000694941">
    <property type="component" value="Unplaced"/>
</dbReference>
<dbReference type="PANTHER" id="PTHR20872:SF1">
    <property type="entry name" value="F-BOX DOMAIN-CONTAINING PROTEIN"/>
    <property type="match status" value="1"/>
</dbReference>
<gene>
    <name evidence="3" type="primary">LOC106469783</name>
</gene>
<keyword evidence="2" id="KW-1185">Reference proteome</keyword>
<name>A0ABM1TDU3_LIMPO</name>
<reference evidence="3" key="1">
    <citation type="submission" date="2025-08" db="UniProtKB">
        <authorList>
            <consortium name="RefSeq"/>
        </authorList>
    </citation>
    <scope>IDENTIFICATION</scope>
    <source>
        <tissue evidence="3">Muscle</tissue>
    </source>
</reference>
<dbReference type="InterPro" id="IPR032675">
    <property type="entry name" value="LRR_dom_sf"/>
</dbReference>
<dbReference type="Gene3D" id="1.20.1280.50">
    <property type="match status" value="1"/>
</dbReference>